<protein>
    <submittedName>
        <fullName evidence="1">Uncharacterized protein</fullName>
    </submittedName>
</protein>
<accession>A0ABV0JVH4</accession>
<dbReference type="Proteomes" id="UP001442494">
    <property type="component" value="Unassembled WGS sequence"/>
</dbReference>
<organism evidence="1 2">
    <name type="scientific">Funiculus sociatus GB2-A5</name>
    <dbReference type="NCBI Taxonomy" id="2933946"/>
    <lineage>
        <taxon>Bacteria</taxon>
        <taxon>Bacillati</taxon>
        <taxon>Cyanobacteriota</taxon>
        <taxon>Cyanophyceae</taxon>
        <taxon>Coleofasciculales</taxon>
        <taxon>Coleofasciculaceae</taxon>
        <taxon>Funiculus</taxon>
    </lineage>
</organism>
<name>A0ABV0JVH4_9CYAN</name>
<evidence type="ECO:0000313" key="1">
    <source>
        <dbReference type="EMBL" id="MEP0867437.1"/>
    </source>
</evidence>
<evidence type="ECO:0000313" key="2">
    <source>
        <dbReference type="Proteomes" id="UP001442494"/>
    </source>
</evidence>
<dbReference type="EMBL" id="JAMPKK010000070">
    <property type="protein sequence ID" value="MEP0867437.1"/>
    <property type="molecule type" value="Genomic_DNA"/>
</dbReference>
<sequence>MSKPLDETLSKELSERIKSKAKDPFNNAYKAALLTEGCMYVQGFLVGDGKPYRPIEHSWIELETCIVDPTLPHLNKNAEQFFYFPAQHLTVKKLVAAVEEAKEDYPDDEPLPVYDALPHEYYGNLIMGSKKYSEAYKEAEAKCRELNKPKKETDSTS</sequence>
<dbReference type="RefSeq" id="WP_190422285.1">
    <property type="nucleotide sequence ID" value="NZ_JAMPKK010000070.1"/>
</dbReference>
<proteinExistence type="predicted"/>
<reference evidence="1 2" key="1">
    <citation type="submission" date="2022-04" db="EMBL/GenBank/DDBJ databases">
        <title>Positive selection, recombination, and allopatry shape intraspecific diversity of widespread and dominant cyanobacteria.</title>
        <authorList>
            <person name="Wei J."/>
            <person name="Shu W."/>
            <person name="Hu C."/>
        </authorList>
    </citation>
    <scope>NUCLEOTIDE SEQUENCE [LARGE SCALE GENOMIC DNA]</scope>
    <source>
        <strain evidence="1 2">GB2-A5</strain>
    </source>
</reference>
<comment type="caution">
    <text evidence="1">The sequence shown here is derived from an EMBL/GenBank/DDBJ whole genome shotgun (WGS) entry which is preliminary data.</text>
</comment>
<gene>
    <name evidence="1" type="ORF">NDI37_23590</name>
</gene>
<keyword evidence="2" id="KW-1185">Reference proteome</keyword>